<organism evidence="1 2">
    <name type="scientific">Devosia yakushimensis</name>
    <dbReference type="NCBI Taxonomy" id="470028"/>
    <lineage>
        <taxon>Bacteria</taxon>
        <taxon>Pseudomonadati</taxon>
        <taxon>Pseudomonadota</taxon>
        <taxon>Alphaproteobacteria</taxon>
        <taxon>Hyphomicrobiales</taxon>
        <taxon>Devosiaceae</taxon>
        <taxon>Devosia</taxon>
    </lineage>
</organism>
<keyword evidence="2" id="KW-1185">Reference proteome</keyword>
<dbReference type="Proteomes" id="UP001161406">
    <property type="component" value="Unassembled WGS sequence"/>
</dbReference>
<proteinExistence type="predicted"/>
<gene>
    <name evidence="1" type="ORF">GCM10007913_11790</name>
</gene>
<dbReference type="EMBL" id="BSNG01000001">
    <property type="protein sequence ID" value="GLQ09247.1"/>
    <property type="molecule type" value="Genomic_DNA"/>
</dbReference>
<reference evidence="1" key="2">
    <citation type="submission" date="2023-01" db="EMBL/GenBank/DDBJ databases">
        <title>Draft genome sequence of Devosia yakushimensis strain NBRC 103855.</title>
        <authorList>
            <person name="Sun Q."/>
            <person name="Mori K."/>
        </authorList>
    </citation>
    <scope>NUCLEOTIDE SEQUENCE</scope>
    <source>
        <strain evidence="1">NBRC 103855</strain>
    </source>
</reference>
<accession>A0ABQ5UAU3</accession>
<evidence type="ECO:0000313" key="2">
    <source>
        <dbReference type="Proteomes" id="UP001161406"/>
    </source>
</evidence>
<dbReference type="RefSeq" id="WP_284388844.1">
    <property type="nucleotide sequence ID" value="NZ_BSNG01000001.1"/>
</dbReference>
<protein>
    <submittedName>
        <fullName evidence="1">Uncharacterized protein</fullName>
    </submittedName>
</protein>
<reference evidence="1" key="1">
    <citation type="journal article" date="2014" name="Int. J. Syst. Evol. Microbiol.">
        <title>Complete genome of a new Firmicutes species belonging to the dominant human colonic microbiota ('Ruminococcus bicirculans') reveals two chromosomes and a selective capacity to utilize plant glucans.</title>
        <authorList>
            <consortium name="NISC Comparative Sequencing Program"/>
            <person name="Wegmann U."/>
            <person name="Louis P."/>
            <person name="Goesmann A."/>
            <person name="Henrissat B."/>
            <person name="Duncan S.H."/>
            <person name="Flint H.J."/>
        </authorList>
    </citation>
    <scope>NUCLEOTIDE SEQUENCE</scope>
    <source>
        <strain evidence="1">NBRC 103855</strain>
    </source>
</reference>
<evidence type="ECO:0000313" key="1">
    <source>
        <dbReference type="EMBL" id="GLQ09247.1"/>
    </source>
</evidence>
<name>A0ABQ5UAU3_9HYPH</name>
<sequence>MAITQSLYAKGGEPLPYPSDAGAVVAKRFSFLMTPAILAAAGDIVELACIPVGCRPIDVILDSDDLDTNGAPTLTIDVGVMSGKFGDQAQDRTCGNEFFAASTVGQAGGVAHPTKKEAYRVPAASGERSIGLKIAAAAATAAGGTVGLTVLLATE</sequence>
<comment type="caution">
    <text evidence="1">The sequence shown here is derived from an EMBL/GenBank/DDBJ whole genome shotgun (WGS) entry which is preliminary data.</text>
</comment>